<evidence type="ECO:0000313" key="14">
    <source>
        <dbReference type="Proteomes" id="UP000229056"/>
    </source>
</evidence>
<dbReference type="SUPFAM" id="SSF52141">
    <property type="entry name" value="Uracil-DNA glycosylase-like"/>
    <property type="match status" value="1"/>
</dbReference>
<dbReference type="GO" id="GO:0051539">
    <property type="term" value="F:4 iron, 4 sulfur cluster binding"/>
    <property type="evidence" value="ECO:0007669"/>
    <property type="project" value="UniProtKB-KW"/>
</dbReference>
<evidence type="ECO:0000256" key="7">
    <source>
        <dbReference type="ARBA" id="ARBA00022763"/>
    </source>
</evidence>
<dbReference type="Pfam" id="PF03167">
    <property type="entry name" value="UDG"/>
    <property type="match status" value="1"/>
</dbReference>
<dbReference type="EC" id="3.2.2.27" evidence="3"/>
<gene>
    <name evidence="13" type="ORF">COT80_00050</name>
</gene>
<name>A0A2H0W577_9BACT</name>
<comment type="similarity">
    <text evidence="2">Belongs to the uracil-DNA glycosylase (UDG) superfamily. Type 4 (UDGa) family.</text>
</comment>
<comment type="caution">
    <text evidence="13">The sequence shown here is derived from an EMBL/GenBank/DDBJ whole genome shotgun (WGS) entry which is preliminary data.</text>
</comment>
<dbReference type="SMART" id="SM00986">
    <property type="entry name" value="UDG"/>
    <property type="match status" value="1"/>
</dbReference>
<dbReference type="InterPro" id="IPR051536">
    <property type="entry name" value="UDG_Type-4/5"/>
</dbReference>
<dbReference type="PANTHER" id="PTHR33693:SF1">
    <property type="entry name" value="TYPE-4 URACIL-DNA GLYCOSYLASE"/>
    <property type="match status" value="1"/>
</dbReference>
<keyword evidence="8" id="KW-0378">Hydrolase</keyword>
<accession>A0A2H0W577</accession>
<evidence type="ECO:0000256" key="10">
    <source>
        <dbReference type="ARBA" id="ARBA00023014"/>
    </source>
</evidence>
<keyword evidence="6" id="KW-0479">Metal-binding</keyword>
<comment type="catalytic activity">
    <reaction evidence="1">
        <text>Hydrolyzes single-stranded DNA or mismatched double-stranded DNA and polynucleotides, releasing free uracil.</text>
        <dbReference type="EC" id="3.2.2.27"/>
    </reaction>
</comment>
<dbReference type="InterPro" id="IPR005122">
    <property type="entry name" value="Uracil-DNA_glycosylase-like"/>
</dbReference>
<sequence length="191" mass="21561">MTKEKKLEKLNKEWSQKIKSPLLKTCNQIVVGDGNPNADIIIIGEAPGKKEDESGQPFVGAAGKFLDQMLDNINLKRDNIYITNIVKCRPPNNRDPLPQEKEGFWPWLLDEINLIKPKLIITLGRHSLSNFIENPIISQVHGTIVDKNIPKIGAIKIYALYHPAAALYNGSMRETLIKDFKKIPKILKSID</sequence>
<keyword evidence="10" id="KW-0411">Iron-sulfur</keyword>
<organism evidence="13 14">
    <name type="scientific">Candidatus Buchananbacteria bacterium CG10_big_fil_rev_8_21_14_0_10_33_19</name>
    <dbReference type="NCBI Taxonomy" id="1974525"/>
    <lineage>
        <taxon>Bacteria</taxon>
        <taxon>Candidatus Buchananiibacteriota</taxon>
    </lineage>
</organism>
<dbReference type="AlphaFoldDB" id="A0A2H0W577"/>
<dbReference type="NCBIfam" id="TIGR00758">
    <property type="entry name" value="UDG_fam4"/>
    <property type="match status" value="1"/>
</dbReference>
<keyword evidence="11" id="KW-0234">DNA repair</keyword>
<evidence type="ECO:0000259" key="12">
    <source>
        <dbReference type="SMART" id="SM00986"/>
    </source>
</evidence>
<dbReference type="InterPro" id="IPR036895">
    <property type="entry name" value="Uracil-DNA_glycosylase-like_sf"/>
</dbReference>
<dbReference type="PANTHER" id="PTHR33693">
    <property type="entry name" value="TYPE-5 URACIL-DNA GLYCOSYLASE"/>
    <property type="match status" value="1"/>
</dbReference>
<evidence type="ECO:0000256" key="1">
    <source>
        <dbReference type="ARBA" id="ARBA00001400"/>
    </source>
</evidence>
<keyword evidence="7" id="KW-0227">DNA damage</keyword>
<reference evidence="14" key="1">
    <citation type="submission" date="2017-09" db="EMBL/GenBank/DDBJ databases">
        <title>Depth-based differentiation of microbial function through sediment-hosted aquifers and enrichment of novel symbionts in the deep terrestrial subsurface.</title>
        <authorList>
            <person name="Probst A.J."/>
            <person name="Ladd B."/>
            <person name="Jarett J.K."/>
            <person name="Geller-Mcgrath D.E."/>
            <person name="Sieber C.M.K."/>
            <person name="Emerson J.B."/>
            <person name="Anantharaman K."/>
            <person name="Thomas B.C."/>
            <person name="Malmstrom R."/>
            <person name="Stieglmeier M."/>
            <person name="Klingl A."/>
            <person name="Woyke T."/>
            <person name="Ryan C.M."/>
            <person name="Banfield J.F."/>
        </authorList>
    </citation>
    <scope>NUCLEOTIDE SEQUENCE [LARGE SCALE GENOMIC DNA]</scope>
</reference>
<dbReference type="GO" id="GO:0004844">
    <property type="term" value="F:uracil DNA N-glycosylase activity"/>
    <property type="evidence" value="ECO:0007669"/>
    <property type="project" value="UniProtKB-EC"/>
</dbReference>
<dbReference type="CDD" id="cd10030">
    <property type="entry name" value="UDG-F4_TTUDGA_SPO1dp_like"/>
    <property type="match status" value="1"/>
</dbReference>
<evidence type="ECO:0000313" key="13">
    <source>
        <dbReference type="EMBL" id="PIS06508.1"/>
    </source>
</evidence>
<evidence type="ECO:0000256" key="11">
    <source>
        <dbReference type="ARBA" id="ARBA00023204"/>
    </source>
</evidence>
<dbReference type="Gene3D" id="3.40.470.10">
    <property type="entry name" value="Uracil-DNA glycosylase-like domain"/>
    <property type="match status" value="1"/>
</dbReference>
<evidence type="ECO:0000256" key="4">
    <source>
        <dbReference type="ARBA" id="ARBA00019403"/>
    </source>
</evidence>
<proteinExistence type="inferred from homology"/>
<dbReference type="InterPro" id="IPR005273">
    <property type="entry name" value="Ura-DNA_glyco_family4"/>
</dbReference>
<dbReference type="EMBL" id="PEZY01000002">
    <property type="protein sequence ID" value="PIS06508.1"/>
    <property type="molecule type" value="Genomic_DNA"/>
</dbReference>
<evidence type="ECO:0000256" key="5">
    <source>
        <dbReference type="ARBA" id="ARBA00022485"/>
    </source>
</evidence>
<feature type="domain" description="Uracil-DNA glycosylase-like" evidence="12">
    <location>
        <begin position="31"/>
        <end position="181"/>
    </location>
</feature>
<evidence type="ECO:0000256" key="8">
    <source>
        <dbReference type="ARBA" id="ARBA00022801"/>
    </source>
</evidence>
<dbReference type="SMART" id="SM00987">
    <property type="entry name" value="UreE_C"/>
    <property type="match status" value="1"/>
</dbReference>
<keyword evidence="9" id="KW-0408">Iron</keyword>
<evidence type="ECO:0000256" key="2">
    <source>
        <dbReference type="ARBA" id="ARBA00006521"/>
    </source>
</evidence>
<evidence type="ECO:0000256" key="9">
    <source>
        <dbReference type="ARBA" id="ARBA00023004"/>
    </source>
</evidence>
<dbReference type="Proteomes" id="UP000229056">
    <property type="component" value="Unassembled WGS sequence"/>
</dbReference>
<dbReference type="GO" id="GO:0046872">
    <property type="term" value="F:metal ion binding"/>
    <property type="evidence" value="ECO:0007669"/>
    <property type="project" value="UniProtKB-KW"/>
</dbReference>
<dbReference type="GO" id="GO:0006281">
    <property type="term" value="P:DNA repair"/>
    <property type="evidence" value="ECO:0007669"/>
    <property type="project" value="UniProtKB-KW"/>
</dbReference>
<evidence type="ECO:0000256" key="6">
    <source>
        <dbReference type="ARBA" id="ARBA00022723"/>
    </source>
</evidence>
<evidence type="ECO:0000256" key="3">
    <source>
        <dbReference type="ARBA" id="ARBA00012030"/>
    </source>
</evidence>
<protein>
    <recommendedName>
        <fullName evidence="4">Type-4 uracil-DNA glycosylase</fullName>
        <ecNumber evidence="3">3.2.2.27</ecNumber>
    </recommendedName>
</protein>
<keyword evidence="5" id="KW-0004">4Fe-4S</keyword>